<comment type="caution">
    <text evidence="1">The sequence shown here is derived from an EMBL/GenBank/DDBJ whole genome shotgun (WGS) entry which is preliminary data.</text>
</comment>
<evidence type="ECO:0000313" key="1">
    <source>
        <dbReference type="EMBL" id="KTB39416.1"/>
    </source>
</evidence>
<proteinExistence type="predicted"/>
<name>A0A0W0FT94_MONRR</name>
<organism evidence="1 2">
    <name type="scientific">Moniliophthora roreri</name>
    <name type="common">Frosty pod rot fungus</name>
    <name type="synonym">Monilia roreri</name>
    <dbReference type="NCBI Taxonomy" id="221103"/>
    <lineage>
        <taxon>Eukaryota</taxon>
        <taxon>Fungi</taxon>
        <taxon>Dikarya</taxon>
        <taxon>Basidiomycota</taxon>
        <taxon>Agaricomycotina</taxon>
        <taxon>Agaricomycetes</taxon>
        <taxon>Agaricomycetidae</taxon>
        <taxon>Agaricales</taxon>
        <taxon>Marasmiineae</taxon>
        <taxon>Marasmiaceae</taxon>
        <taxon>Moniliophthora</taxon>
    </lineage>
</organism>
<evidence type="ECO:0000313" key="2">
    <source>
        <dbReference type="Proteomes" id="UP000054988"/>
    </source>
</evidence>
<dbReference type="Proteomes" id="UP000054988">
    <property type="component" value="Unassembled WGS sequence"/>
</dbReference>
<protein>
    <submittedName>
        <fullName evidence="1">Uncharacterized protein</fullName>
    </submittedName>
</protein>
<dbReference type="EMBL" id="LATX01001677">
    <property type="protein sequence ID" value="KTB39416.1"/>
    <property type="molecule type" value="Genomic_DNA"/>
</dbReference>
<accession>A0A0W0FT94</accession>
<dbReference type="AlphaFoldDB" id="A0A0W0FT94"/>
<sequence length="16" mass="2000">MLYIEFLSSQISSYRY</sequence>
<reference evidence="1 2" key="1">
    <citation type="submission" date="2015-12" db="EMBL/GenBank/DDBJ databases">
        <title>Draft genome sequence of Moniliophthora roreri, the causal agent of frosty pod rot of cacao.</title>
        <authorList>
            <person name="Aime M.C."/>
            <person name="Diaz-Valderrama J.R."/>
            <person name="Kijpornyongpan T."/>
            <person name="Phillips-Mora W."/>
        </authorList>
    </citation>
    <scope>NUCLEOTIDE SEQUENCE [LARGE SCALE GENOMIC DNA]</scope>
    <source>
        <strain evidence="1 2">MCA 2952</strain>
    </source>
</reference>
<gene>
    <name evidence="1" type="ORF">WG66_8007</name>
</gene>